<dbReference type="AlphaFoldDB" id="A0AAE3UH69"/>
<organism evidence="1 2">
    <name type="scientific">Xanthocytophaga agilis</name>
    <dbReference type="NCBI Taxonomy" id="3048010"/>
    <lineage>
        <taxon>Bacteria</taxon>
        <taxon>Pseudomonadati</taxon>
        <taxon>Bacteroidota</taxon>
        <taxon>Cytophagia</taxon>
        <taxon>Cytophagales</taxon>
        <taxon>Rhodocytophagaceae</taxon>
        <taxon>Xanthocytophaga</taxon>
    </lineage>
</organism>
<sequence length="433" mass="50333">MRTIDIKRQFLNSLKRGTGEAYLILKKNPEIDFSDQIIKGALNIYAYDGQSEGDRAQYIFDIISISKQKDKIRKAVLQGLATEQNDTWNLTHLFALTKLYAQQNDTEAKQAIYNRFLNHPIEGSDWVGESEIVELDGLNGLFYVSEKYGRYIEQNPGDWQDGSVIRHFQEEHMDINVYEELNDRARSNKYIQICLDNIEQTKAIREKNKTEPVPYKDIVDEVLTSKPFISVRRKRNLTENEVNQIAKRLIEETDKSNIERLLDIFDSHKFPYNSNIMLNFAKQKRTRKKSIVDNAVNALKYLKSQSIREFALDKVQTTKNPIDFLEILISNYKSGDAKLLSEIANKTNSEYKIEQLAGIYTDIYKANQTKECKEPLEILYSKMNCAIHRNGIVKILIENEVLSDKIREEIKYDCDLDTRKLSEKIKNGRDKSS</sequence>
<accession>A0AAE3UH69</accession>
<evidence type="ECO:0000313" key="1">
    <source>
        <dbReference type="EMBL" id="MDJ1505723.1"/>
    </source>
</evidence>
<dbReference type="RefSeq" id="WP_314518037.1">
    <property type="nucleotide sequence ID" value="NZ_JASJOU010000017.1"/>
</dbReference>
<proteinExistence type="predicted"/>
<gene>
    <name evidence="1" type="ORF">QNI22_34015</name>
</gene>
<comment type="caution">
    <text evidence="1">The sequence shown here is derived from an EMBL/GenBank/DDBJ whole genome shotgun (WGS) entry which is preliminary data.</text>
</comment>
<name>A0AAE3UH69_9BACT</name>
<dbReference type="Proteomes" id="UP001232063">
    <property type="component" value="Unassembled WGS sequence"/>
</dbReference>
<dbReference type="EMBL" id="JASJOU010000017">
    <property type="protein sequence ID" value="MDJ1505723.1"/>
    <property type="molecule type" value="Genomic_DNA"/>
</dbReference>
<evidence type="ECO:0000313" key="2">
    <source>
        <dbReference type="Proteomes" id="UP001232063"/>
    </source>
</evidence>
<protein>
    <submittedName>
        <fullName evidence="1">Uncharacterized protein</fullName>
    </submittedName>
</protein>
<keyword evidence="2" id="KW-1185">Reference proteome</keyword>
<reference evidence="1" key="1">
    <citation type="submission" date="2023-05" db="EMBL/GenBank/DDBJ databases">
        <authorList>
            <person name="Zhang X."/>
        </authorList>
    </citation>
    <scope>NUCLEOTIDE SEQUENCE</scope>
    <source>
        <strain evidence="1">BD1B2-1</strain>
    </source>
</reference>